<feature type="domain" description="FHA" evidence="1">
    <location>
        <begin position="181"/>
        <end position="230"/>
    </location>
</feature>
<dbReference type="Proteomes" id="UP001154312">
    <property type="component" value="Unassembled WGS sequence"/>
</dbReference>
<dbReference type="InterPro" id="IPR008984">
    <property type="entry name" value="SMAD_FHA_dom_sf"/>
</dbReference>
<dbReference type="PANTHER" id="PTHR23308">
    <property type="entry name" value="NUCLEAR INHIBITOR OF PROTEIN PHOSPHATASE-1"/>
    <property type="match status" value="1"/>
</dbReference>
<dbReference type="InterPro" id="IPR042287">
    <property type="entry name" value="FhaA_N_sf"/>
</dbReference>
<dbReference type="RefSeq" id="WP_277443445.1">
    <property type="nucleotide sequence ID" value="NZ_JAKOAV010000010.1"/>
</dbReference>
<dbReference type="InterPro" id="IPR000253">
    <property type="entry name" value="FHA_dom"/>
</dbReference>
<gene>
    <name evidence="2" type="ORF">L7E55_07240</name>
</gene>
<dbReference type="InterPro" id="IPR050923">
    <property type="entry name" value="Cell_Proc_Reg/RNA_Proc"/>
</dbReference>
<dbReference type="Pfam" id="PF00498">
    <property type="entry name" value="FHA"/>
    <property type="match status" value="1"/>
</dbReference>
<sequence>MGVFSGLEGSLEKYIEGFFKDKFKGRIQPAEIAKRLAREMRDRRRVSVNKIYVPNKFTVYLNASDYDNIATIASSLSKELQEYVNQKAGEKKYTLAGPPVVDFVREEIEEIGYMKIESGFSEELPENEPLETNEEVLEHTQLFRLTKDVTVVEKAPAVYARLQVIAGPETGRIINLSTVPQVIGRHSGCDIVLSDSSVSRRQARLERIRGRFTITDLGSTNGTWVNGFRIMSKVLEPGDEVAMGTTVCAFKVD</sequence>
<evidence type="ECO:0000313" key="3">
    <source>
        <dbReference type="Proteomes" id="UP001154312"/>
    </source>
</evidence>
<organism evidence="2 3">
    <name type="scientific">Pelotomaculum isophthalicicum JI</name>
    <dbReference type="NCBI Taxonomy" id="947010"/>
    <lineage>
        <taxon>Bacteria</taxon>
        <taxon>Bacillati</taxon>
        <taxon>Bacillota</taxon>
        <taxon>Clostridia</taxon>
        <taxon>Eubacteriales</taxon>
        <taxon>Desulfotomaculaceae</taxon>
        <taxon>Pelotomaculum</taxon>
    </lineage>
</organism>
<dbReference type="EMBL" id="JAKOAV010000010">
    <property type="protein sequence ID" value="MDF9408156.1"/>
    <property type="molecule type" value="Genomic_DNA"/>
</dbReference>
<dbReference type="AlphaFoldDB" id="A0A9X4JVE2"/>
<protein>
    <submittedName>
        <fullName evidence="2">DUF3662 domain-containing protein</fullName>
    </submittedName>
</protein>
<proteinExistence type="predicted"/>
<dbReference type="CDD" id="cd00060">
    <property type="entry name" value="FHA"/>
    <property type="match status" value="1"/>
</dbReference>
<name>A0A9X4JVE2_9FIRM</name>
<dbReference type="Pfam" id="PF12401">
    <property type="entry name" value="FhaA_N"/>
    <property type="match status" value="1"/>
</dbReference>
<dbReference type="SUPFAM" id="SSF49879">
    <property type="entry name" value="SMAD/FHA domain"/>
    <property type="match status" value="1"/>
</dbReference>
<evidence type="ECO:0000313" key="2">
    <source>
        <dbReference type="EMBL" id="MDF9408156.1"/>
    </source>
</evidence>
<evidence type="ECO:0000259" key="1">
    <source>
        <dbReference type="PROSITE" id="PS50006"/>
    </source>
</evidence>
<dbReference type="InterPro" id="IPR022128">
    <property type="entry name" value="FhaA_N"/>
</dbReference>
<dbReference type="Gene3D" id="2.60.200.20">
    <property type="match status" value="1"/>
</dbReference>
<dbReference type="SMART" id="SM00240">
    <property type="entry name" value="FHA"/>
    <property type="match status" value="1"/>
</dbReference>
<dbReference type="Gene3D" id="3.30.2320.60">
    <property type="entry name" value="FhaA, phosphopeptide-binding domain (DUF3662)"/>
    <property type="match status" value="1"/>
</dbReference>
<comment type="caution">
    <text evidence="2">The sequence shown here is derived from an EMBL/GenBank/DDBJ whole genome shotgun (WGS) entry which is preliminary data.</text>
</comment>
<dbReference type="PROSITE" id="PS50006">
    <property type="entry name" value="FHA_DOMAIN"/>
    <property type="match status" value="1"/>
</dbReference>
<keyword evidence="3" id="KW-1185">Reference proteome</keyword>
<accession>A0A9X4JVE2</accession>
<reference evidence="2" key="1">
    <citation type="submission" date="2022-02" db="EMBL/GenBank/DDBJ databases">
        <authorList>
            <person name="Leng L."/>
        </authorList>
    </citation>
    <scope>NUCLEOTIDE SEQUENCE</scope>
    <source>
        <strain evidence="2">JI</strain>
    </source>
</reference>